<dbReference type="Proteomes" id="UP000294593">
    <property type="component" value="Unassembled WGS sequence"/>
</dbReference>
<keyword evidence="1" id="KW-0812">Transmembrane</keyword>
<dbReference type="EMBL" id="SNXW01000014">
    <property type="protein sequence ID" value="TDP79379.1"/>
    <property type="molecule type" value="Genomic_DNA"/>
</dbReference>
<keyword evidence="3" id="KW-1185">Reference proteome</keyword>
<feature type="transmembrane region" description="Helical" evidence="1">
    <location>
        <begin position="144"/>
        <end position="164"/>
    </location>
</feature>
<comment type="caution">
    <text evidence="2">The sequence shown here is derived from an EMBL/GenBank/DDBJ whole genome shotgun (WGS) entry which is preliminary data.</text>
</comment>
<feature type="transmembrane region" description="Helical" evidence="1">
    <location>
        <begin position="184"/>
        <end position="203"/>
    </location>
</feature>
<proteinExistence type="predicted"/>
<protein>
    <submittedName>
        <fullName evidence="2">Putative membrane protein</fullName>
    </submittedName>
</protein>
<feature type="transmembrane region" description="Helical" evidence="1">
    <location>
        <begin position="111"/>
        <end position="132"/>
    </location>
</feature>
<feature type="transmembrane region" description="Helical" evidence="1">
    <location>
        <begin position="74"/>
        <end position="99"/>
    </location>
</feature>
<dbReference type="AlphaFoldDB" id="A0A4R6R150"/>
<evidence type="ECO:0000256" key="1">
    <source>
        <dbReference type="SAM" id="Phobius"/>
    </source>
</evidence>
<gene>
    <name evidence="2" type="ORF">EV672_1148</name>
</gene>
<reference evidence="2 3" key="1">
    <citation type="submission" date="2019-03" db="EMBL/GenBank/DDBJ databases">
        <title>Genomic Encyclopedia of Type Strains, Phase IV (KMG-IV): sequencing the most valuable type-strain genomes for metagenomic binning, comparative biology and taxonomic classification.</title>
        <authorList>
            <person name="Goeker M."/>
        </authorList>
    </citation>
    <scope>NUCLEOTIDE SEQUENCE [LARGE SCALE GENOMIC DNA]</scope>
    <source>
        <strain evidence="2 3">DSM 11901</strain>
    </source>
</reference>
<evidence type="ECO:0000313" key="2">
    <source>
        <dbReference type="EMBL" id="TDP79379.1"/>
    </source>
</evidence>
<name>A0A4R6R150_9BURK</name>
<keyword evidence="1" id="KW-0472">Membrane</keyword>
<accession>A0A4R6R150</accession>
<feature type="transmembrane region" description="Helical" evidence="1">
    <location>
        <begin position="42"/>
        <end position="62"/>
    </location>
</feature>
<keyword evidence="1" id="KW-1133">Transmembrane helix</keyword>
<evidence type="ECO:0000313" key="3">
    <source>
        <dbReference type="Proteomes" id="UP000294593"/>
    </source>
</evidence>
<sequence>MNGVNLPEFGHAPWVDWAIFCGVLLSALPFKPWLPLRHGPLQSPWLGALVLLPFLWSAERLLPSGLALHVSSACLLALMFGWPLAMWTLLPVVALASLVGRQHPPDVGSMVSHLVWLGLVPGTLSLGFGLAIRRWLPHHLFVFILGRAFIATALAVSLTGYLAYLAGRKPDTLGLEEWLLGYWLMGWGEAFSTGMLVAIFVAFKPEWLLTYSDARYLPGKPPAPPTP</sequence>
<organism evidence="2 3">
    <name type="scientific">Aquabacterium commune</name>
    <dbReference type="NCBI Taxonomy" id="70586"/>
    <lineage>
        <taxon>Bacteria</taxon>
        <taxon>Pseudomonadati</taxon>
        <taxon>Pseudomonadota</taxon>
        <taxon>Betaproteobacteria</taxon>
        <taxon>Burkholderiales</taxon>
        <taxon>Aquabacterium</taxon>
    </lineage>
</organism>